<evidence type="ECO:0000313" key="1">
    <source>
        <dbReference type="EMBL" id="GGM73238.1"/>
    </source>
</evidence>
<evidence type="ECO:0000313" key="2">
    <source>
        <dbReference type="Proteomes" id="UP000642070"/>
    </source>
</evidence>
<dbReference type="AlphaFoldDB" id="A0A917X6B2"/>
<dbReference type="EMBL" id="BMPI01000066">
    <property type="protein sequence ID" value="GGM73238.1"/>
    <property type="molecule type" value="Genomic_DNA"/>
</dbReference>
<protein>
    <submittedName>
        <fullName evidence="1">Uncharacterized protein</fullName>
    </submittedName>
</protein>
<reference evidence="1" key="1">
    <citation type="journal article" date="2014" name="Int. J. Syst. Evol. Microbiol.">
        <title>Complete genome sequence of Corynebacterium casei LMG S-19264T (=DSM 44701T), isolated from a smear-ripened cheese.</title>
        <authorList>
            <consortium name="US DOE Joint Genome Institute (JGI-PGF)"/>
            <person name="Walter F."/>
            <person name="Albersmeier A."/>
            <person name="Kalinowski J."/>
            <person name="Ruckert C."/>
        </authorList>
    </citation>
    <scope>NUCLEOTIDE SEQUENCE</scope>
    <source>
        <strain evidence="1">JCM 19831</strain>
    </source>
</reference>
<keyword evidence="2" id="KW-1185">Reference proteome</keyword>
<name>A0A917X6B2_9ACTN</name>
<dbReference type="Proteomes" id="UP000642070">
    <property type="component" value="Unassembled WGS sequence"/>
</dbReference>
<dbReference type="RefSeq" id="WP_190256079.1">
    <property type="nucleotide sequence ID" value="NZ_BMPI01000066.1"/>
</dbReference>
<accession>A0A917X6B2</accession>
<gene>
    <name evidence="1" type="ORF">GCM10007977_088570</name>
</gene>
<proteinExistence type="predicted"/>
<reference evidence="1" key="2">
    <citation type="submission" date="2020-09" db="EMBL/GenBank/DDBJ databases">
        <authorList>
            <person name="Sun Q."/>
            <person name="Ohkuma M."/>
        </authorList>
    </citation>
    <scope>NUCLEOTIDE SEQUENCE</scope>
    <source>
        <strain evidence="1">JCM 19831</strain>
    </source>
</reference>
<sequence>MRVMAGPPGFVELAEHPDESGRFGSAVVPAAALPALVAVVEAACAAPARPPPVRARYASLAALVEHLAPSPGGHGDLEDRLARAFRARVASGELADGQARGAARDRVTAWFTAAGVDHEPADWFWVNSD</sequence>
<organism evidence="1 2">
    <name type="scientific">Dactylosporangium sucinum</name>
    <dbReference type="NCBI Taxonomy" id="1424081"/>
    <lineage>
        <taxon>Bacteria</taxon>
        <taxon>Bacillati</taxon>
        <taxon>Actinomycetota</taxon>
        <taxon>Actinomycetes</taxon>
        <taxon>Micromonosporales</taxon>
        <taxon>Micromonosporaceae</taxon>
        <taxon>Dactylosporangium</taxon>
    </lineage>
</organism>
<comment type="caution">
    <text evidence="1">The sequence shown here is derived from an EMBL/GenBank/DDBJ whole genome shotgun (WGS) entry which is preliminary data.</text>
</comment>